<dbReference type="EMBL" id="CP019343">
    <property type="protein sequence ID" value="ARN74735.1"/>
    <property type="molecule type" value="Genomic_DNA"/>
</dbReference>
<reference evidence="2 3" key="1">
    <citation type="submission" date="2016-11" db="EMBL/GenBank/DDBJ databases">
        <title>Trade-off between light-utilization and light-protection in marine flavobacteria.</title>
        <authorList>
            <person name="Kumagai Y."/>
        </authorList>
    </citation>
    <scope>NUCLEOTIDE SEQUENCE [LARGE SCALE GENOMIC DNA]</scope>
    <source>
        <strain evidence="2 3">NBRC 107125</strain>
    </source>
</reference>
<dbReference type="STRING" id="716816.BST96_11755"/>
<evidence type="ECO:0008006" key="4">
    <source>
        <dbReference type="Google" id="ProtNLM"/>
    </source>
</evidence>
<dbReference type="RefSeq" id="WP_085758891.1">
    <property type="nucleotide sequence ID" value="NZ_CP019343.1"/>
</dbReference>
<name>A0A1X9NFT4_9GAMM</name>
<dbReference type="Pfam" id="PF07793">
    <property type="entry name" value="DUF1631"/>
    <property type="match status" value="1"/>
</dbReference>
<dbReference type="Proteomes" id="UP000193450">
    <property type="component" value="Chromosome"/>
</dbReference>
<organism evidence="2 3">
    <name type="scientific">Oceanicoccus sagamiensis</name>
    <dbReference type="NCBI Taxonomy" id="716816"/>
    <lineage>
        <taxon>Bacteria</taxon>
        <taxon>Pseudomonadati</taxon>
        <taxon>Pseudomonadota</taxon>
        <taxon>Gammaproteobacteria</taxon>
        <taxon>Cellvibrionales</taxon>
        <taxon>Spongiibacteraceae</taxon>
        <taxon>Oceanicoccus</taxon>
    </lineage>
</organism>
<feature type="compositionally biased region" description="Polar residues" evidence="1">
    <location>
        <begin position="215"/>
        <end position="225"/>
    </location>
</feature>
<dbReference type="InterPro" id="IPR012434">
    <property type="entry name" value="DUF1631"/>
</dbReference>
<dbReference type="AlphaFoldDB" id="A0A1X9NFT4"/>
<protein>
    <recommendedName>
        <fullName evidence="4">Thymidine phosphorylase</fullName>
    </recommendedName>
</protein>
<evidence type="ECO:0000256" key="1">
    <source>
        <dbReference type="SAM" id="MobiDB-lite"/>
    </source>
</evidence>
<dbReference type="KEGG" id="osg:BST96_11755"/>
<evidence type="ECO:0000313" key="3">
    <source>
        <dbReference type="Proteomes" id="UP000193450"/>
    </source>
</evidence>
<keyword evidence="3" id="KW-1185">Reference proteome</keyword>
<gene>
    <name evidence="2" type="ORF">BST96_11755</name>
</gene>
<feature type="region of interest" description="Disordered" evidence="1">
    <location>
        <begin position="215"/>
        <end position="244"/>
    </location>
</feature>
<evidence type="ECO:0000313" key="2">
    <source>
        <dbReference type="EMBL" id="ARN74735.1"/>
    </source>
</evidence>
<sequence>MELLNNCRDHAHKFYGDLLLAAEKTINDALFEQAEQCTNNEEQRRYFEAMQQLKDRSGAMHTAFRHEMGKSFQIFASGQEEEASVEEQIDIGNLSLVQRDELEDELAISVIVSKSNSRNSETLWKLNKRMAAMRGGKSVSDETNPFGPHRVCEALQMGVAELSLDNKTRILVYKQLGKIFVISFAKELDALNDILTEKGILPNLRFSVTKAQQSAAPQANATGDSSPEAAVTDTESLKESPSSIAHQQDLYNSIRALQSAVGNRTQTAGGVSFAGVATDGSGGEDSFSTMDYALALSAIQQSKAFLSAAALNRPLPAEKVEENLIDQLTKQGDENSRHKMTQGDADTVDLVGMIFRYMLDDPNLHDAVKSLLSHLHTPYLKLALMDKTFLDNYQHSARVLLNTMAEVGGKWVKKDNERTVLPKIKTIVENILKGFVDDPSVFDRLLEDFTRFKENIEKRSRMVEKRNTESQQGLEKLELSRQQASDEVDARLDIDDIPESVADLLRQPWIDFLAFNLLRHGQDSLTWESALKVVDGVMWSVKPSAVADNKDDFKRHQSDLEISVSDGLKTIGYDPDASKGLLNSLKEAQELAYHHSVMEAVNEPASAEVVETATRDTAVTNEAAVAVKPKATPLPNLKPNPERH</sequence>
<accession>A0A1X9NFT4</accession>
<proteinExistence type="predicted"/>
<dbReference type="OrthoDB" id="6188167at2"/>